<evidence type="ECO:0000259" key="1">
    <source>
        <dbReference type="Pfam" id="PF00135"/>
    </source>
</evidence>
<dbReference type="Proteomes" id="UP000011717">
    <property type="component" value="Unassembled WGS sequence"/>
</dbReference>
<dbReference type="AlphaFoldDB" id="M2U1T5"/>
<dbReference type="InterPro" id="IPR029058">
    <property type="entry name" value="AB_hydrolase_fold"/>
</dbReference>
<dbReference type="Pfam" id="PF00135">
    <property type="entry name" value="COesterase"/>
    <property type="match status" value="1"/>
</dbReference>
<dbReference type="InterPro" id="IPR002018">
    <property type="entry name" value="CarbesteraseB"/>
</dbReference>
<proteinExistence type="predicted"/>
<feature type="domain" description="Carboxylesterase type B" evidence="1">
    <location>
        <begin position="46"/>
        <end position="163"/>
    </location>
</feature>
<organism evidence="2 3">
    <name type="scientific">Pacificimonas flava</name>
    <dbReference type="NCBI Taxonomy" id="1234595"/>
    <lineage>
        <taxon>Bacteria</taxon>
        <taxon>Pseudomonadati</taxon>
        <taxon>Pseudomonadota</taxon>
        <taxon>Alphaproteobacteria</taxon>
        <taxon>Sphingomonadales</taxon>
        <taxon>Sphingosinicellaceae</taxon>
        <taxon>Pacificimonas</taxon>
    </lineage>
</organism>
<dbReference type="PATRIC" id="fig|1234595.3.peg.2734"/>
<dbReference type="Gene3D" id="3.40.50.1820">
    <property type="entry name" value="alpha/beta hydrolase"/>
    <property type="match status" value="1"/>
</dbReference>
<keyword evidence="3" id="KW-1185">Reference proteome</keyword>
<reference evidence="2 3" key="1">
    <citation type="journal article" date="2013" name="Genome Announc.">
        <title>Draft Genome Sequence of Strain JLT2015T, Belonging to the Family Sphingomonadaceae of the Alphaproteobacteria.</title>
        <authorList>
            <person name="Tang K."/>
            <person name="Liu K."/>
            <person name="Li S."/>
            <person name="Jiao N."/>
        </authorList>
    </citation>
    <scope>NUCLEOTIDE SEQUENCE [LARGE SCALE GENOMIC DNA]</scope>
    <source>
        <strain evidence="2 3">JLT2015</strain>
    </source>
</reference>
<protein>
    <submittedName>
        <fullName evidence="2">Carboxylesterase, type B</fullName>
    </submittedName>
</protein>
<accession>M2U1T5</accession>
<sequence>MRTQRAFLPEMPIAEAEYTRRIESAYGDLAPEFLRLYPFSGGEQSALHALRDGIYGWAAERLARKQADAGISSYLYVFDHCYPAAEARDLCGFHASEVPFVLGNLSAGALPARWPVPDGPNNAQLSVAMMDYWASFARAGRPRSPGNPSWRPYAQGQAYLLFDGRPLAAQDPYPGMFELNEAFAARRRAAGQAWGLAVGLSAAPK</sequence>
<comment type="caution">
    <text evidence="2">The sequence shown here is derived from an EMBL/GenBank/DDBJ whole genome shotgun (WGS) entry which is preliminary data.</text>
</comment>
<evidence type="ECO:0000313" key="2">
    <source>
        <dbReference type="EMBL" id="EMD81942.1"/>
    </source>
</evidence>
<name>M2U1T5_9SPHN</name>
<evidence type="ECO:0000313" key="3">
    <source>
        <dbReference type="Proteomes" id="UP000011717"/>
    </source>
</evidence>
<dbReference type="EMBL" id="AMRV01000012">
    <property type="protein sequence ID" value="EMD81942.1"/>
    <property type="molecule type" value="Genomic_DNA"/>
</dbReference>
<dbReference type="SUPFAM" id="SSF53474">
    <property type="entry name" value="alpha/beta-Hydrolases"/>
    <property type="match status" value="1"/>
</dbReference>
<gene>
    <name evidence="2" type="ORF">C725_2731</name>
</gene>